<dbReference type="Pfam" id="PF00691">
    <property type="entry name" value="OmpA"/>
    <property type="match status" value="1"/>
</dbReference>
<keyword evidence="12" id="KW-1185">Reference proteome</keyword>
<evidence type="ECO:0000313" key="11">
    <source>
        <dbReference type="EMBL" id="RKF19690.1"/>
    </source>
</evidence>
<keyword evidence="4 8" id="KW-0564">Palmitate</keyword>
<evidence type="ECO:0000256" key="4">
    <source>
        <dbReference type="ARBA" id="ARBA00023139"/>
    </source>
</evidence>
<dbReference type="Gene3D" id="3.30.1330.60">
    <property type="entry name" value="OmpA-like domain"/>
    <property type="match status" value="1"/>
</dbReference>
<sequence>MISKINAKGSLVAASLLVLAACSNNQTTGEDSDVIVGGEDTAGYEQGGSGVETGSLEPILTPEEIERQKAEALRDNQVIYFSYDQSNIQGEFAQILEAHAEYLRNNPSVSVLIEGHTDERGTPDYNIALGEHRAKAVAKYLQSLGVIGSQISTVSYGEEKPVDFSHSESGMQQNRRAVLVY</sequence>
<evidence type="ECO:0000256" key="3">
    <source>
        <dbReference type="ARBA" id="ARBA00023136"/>
    </source>
</evidence>
<comment type="subcellular location">
    <subcellularLocation>
        <location evidence="8">Cell outer membrane</location>
        <topology evidence="8">Lipid-anchor</topology>
    </subcellularLocation>
</comment>
<evidence type="ECO:0000256" key="7">
    <source>
        <dbReference type="ARBA" id="ARBA00023306"/>
    </source>
</evidence>
<evidence type="ECO:0000256" key="5">
    <source>
        <dbReference type="ARBA" id="ARBA00023237"/>
    </source>
</evidence>
<feature type="chain" id="PRO_5019401198" description="Peptidoglycan-associated lipoprotein" evidence="9">
    <location>
        <begin position="21"/>
        <end position="181"/>
    </location>
</feature>
<keyword evidence="6 8" id="KW-0449">Lipoprotein</keyword>
<feature type="signal peptide" evidence="9">
    <location>
        <begin position="1"/>
        <end position="20"/>
    </location>
</feature>
<dbReference type="PRINTS" id="PR01021">
    <property type="entry name" value="OMPADOMAIN"/>
</dbReference>
<name>A0A420EG97_9ALTE</name>
<organism evidence="11 12">
    <name type="scientific">Alginatibacterium sediminis</name>
    <dbReference type="NCBI Taxonomy" id="2164068"/>
    <lineage>
        <taxon>Bacteria</taxon>
        <taxon>Pseudomonadati</taxon>
        <taxon>Pseudomonadota</taxon>
        <taxon>Gammaproteobacteria</taxon>
        <taxon>Alteromonadales</taxon>
        <taxon>Alteromonadaceae</taxon>
        <taxon>Alginatibacterium</taxon>
    </lineage>
</organism>
<dbReference type="HAMAP" id="MF_02204">
    <property type="entry name" value="Pal"/>
    <property type="match status" value="1"/>
</dbReference>
<dbReference type="OrthoDB" id="9809164at2"/>
<dbReference type="PANTHER" id="PTHR30329">
    <property type="entry name" value="STATOR ELEMENT OF FLAGELLAR MOTOR COMPLEX"/>
    <property type="match status" value="1"/>
</dbReference>
<dbReference type="InterPro" id="IPR050330">
    <property type="entry name" value="Bact_OuterMem_StrucFunc"/>
</dbReference>
<dbReference type="InterPro" id="IPR039001">
    <property type="entry name" value="Pal"/>
</dbReference>
<feature type="domain" description="OmpA-like" evidence="10">
    <location>
        <begin position="68"/>
        <end position="181"/>
    </location>
</feature>
<accession>A0A420EG97</accession>
<dbReference type="InterPro" id="IPR006665">
    <property type="entry name" value="OmpA-like"/>
</dbReference>
<comment type="function">
    <text evidence="8">Part of the Tol-Pal system, which plays a role in outer membrane invagination during cell division and is important for maintaining outer membrane integrity.</text>
</comment>
<comment type="caution">
    <text evidence="11">The sequence shown here is derived from an EMBL/GenBank/DDBJ whole genome shotgun (WGS) entry which is preliminary data.</text>
</comment>
<dbReference type="NCBIfam" id="TIGR02802">
    <property type="entry name" value="Pal_lipo"/>
    <property type="match status" value="1"/>
</dbReference>
<dbReference type="GO" id="GO:0009279">
    <property type="term" value="C:cell outer membrane"/>
    <property type="evidence" value="ECO:0007669"/>
    <property type="project" value="UniProtKB-SubCell"/>
</dbReference>
<comment type="similarity">
    <text evidence="8">Belongs to the Pal lipoprotein family.</text>
</comment>
<dbReference type="AlphaFoldDB" id="A0A420EG97"/>
<dbReference type="EMBL" id="RAQO01000004">
    <property type="protein sequence ID" value="RKF19690.1"/>
    <property type="molecule type" value="Genomic_DNA"/>
</dbReference>
<keyword evidence="7 8" id="KW-0131">Cell cycle</keyword>
<dbReference type="Proteomes" id="UP000286482">
    <property type="component" value="Unassembled WGS sequence"/>
</dbReference>
<dbReference type="RefSeq" id="WP_120353695.1">
    <property type="nucleotide sequence ID" value="NZ_RAQO01000004.1"/>
</dbReference>
<dbReference type="InterPro" id="IPR006664">
    <property type="entry name" value="OMP_bac"/>
</dbReference>
<dbReference type="CDD" id="cd07185">
    <property type="entry name" value="OmpA_C-like"/>
    <property type="match status" value="1"/>
</dbReference>
<dbReference type="PANTHER" id="PTHR30329:SF21">
    <property type="entry name" value="LIPOPROTEIN YIAD-RELATED"/>
    <property type="match status" value="1"/>
</dbReference>
<evidence type="ECO:0000256" key="9">
    <source>
        <dbReference type="SAM" id="SignalP"/>
    </source>
</evidence>
<dbReference type="GO" id="GO:0051301">
    <property type="term" value="P:cell division"/>
    <property type="evidence" value="ECO:0007669"/>
    <property type="project" value="UniProtKB-UniRule"/>
</dbReference>
<comment type="subunit">
    <text evidence="8">The Tol-Pal system is composed of five core proteins: the inner membrane proteins TolA, TolQ and TolR, the periplasmic protein TolB and the outer membrane protein Pal. They form a network linking the inner and outer membranes and the peptidoglycan layer.</text>
</comment>
<keyword evidence="5 8" id="KW-0998">Cell outer membrane</keyword>
<evidence type="ECO:0000256" key="6">
    <source>
        <dbReference type="ARBA" id="ARBA00023288"/>
    </source>
</evidence>
<dbReference type="InterPro" id="IPR036737">
    <property type="entry name" value="OmpA-like_sf"/>
</dbReference>
<dbReference type="PROSITE" id="PS51257">
    <property type="entry name" value="PROKAR_LIPOPROTEIN"/>
    <property type="match status" value="1"/>
</dbReference>
<protein>
    <recommendedName>
        <fullName evidence="8">Peptidoglycan-associated lipoprotein</fullName>
        <shortName evidence="8">PAL</shortName>
    </recommendedName>
</protein>
<gene>
    <name evidence="8 11" type="primary">pal</name>
    <name evidence="11" type="ORF">DBZ36_04275</name>
</gene>
<keyword evidence="2 8" id="KW-0732">Signal</keyword>
<dbReference type="InterPro" id="IPR014169">
    <property type="entry name" value="Pal_lipo_C"/>
</dbReference>
<proteinExistence type="inferred from homology"/>
<dbReference type="PROSITE" id="PS51123">
    <property type="entry name" value="OMPA_2"/>
    <property type="match status" value="1"/>
</dbReference>
<keyword evidence="3 8" id="KW-0472">Membrane</keyword>
<evidence type="ECO:0000259" key="10">
    <source>
        <dbReference type="PROSITE" id="PS51123"/>
    </source>
</evidence>
<evidence type="ECO:0000256" key="2">
    <source>
        <dbReference type="ARBA" id="ARBA00022729"/>
    </source>
</evidence>
<evidence type="ECO:0000313" key="12">
    <source>
        <dbReference type="Proteomes" id="UP000286482"/>
    </source>
</evidence>
<reference evidence="11 12" key="1">
    <citation type="submission" date="2018-09" db="EMBL/GenBank/DDBJ databases">
        <authorList>
            <person name="Wang Z."/>
        </authorList>
    </citation>
    <scope>NUCLEOTIDE SEQUENCE [LARGE SCALE GENOMIC DNA]</scope>
    <source>
        <strain evidence="11 12">ALS 81</strain>
    </source>
</reference>
<keyword evidence="1 8" id="KW-0132">Cell division</keyword>
<evidence type="ECO:0000256" key="8">
    <source>
        <dbReference type="HAMAP-Rule" id="MF_02204"/>
    </source>
</evidence>
<evidence type="ECO:0000256" key="1">
    <source>
        <dbReference type="ARBA" id="ARBA00022618"/>
    </source>
</evidence>
<dbReference type="SUPFAM" id="SSF103088">
    <property type="entry name" value="OmpA-like"/>
    <property type="match status" value="1"/>
</dbReference>